<evidence type="ECO:0000313" key="1">
    <source>
        <dbReference type="EMBL" id="KAJ1894698.1"/>
    </source>
</evidence>
<protein>
    <submittedName>
        <fullName evidence="1">Uncharacterized protein</fullName>
    </submittedName>
</protein>
<accession>A0ACC1IN35</accession>
<evidence type="ECO:0000313" key="2">
    <source>
        <dbReference type="Proteomes" id="UP001150581"/>
    </source>
</evidence>
<organism evidence="1 2">
    <name type="scientific">Kickxella alabastrina</name>
    <dbReference type="NCBI Taxonomy" id="61397"/>
    <lineage>
        <taxon>Eukaryota</taxon>
        <taxon>Fungi</taxon>
        <taxon>Fungi incertae sedis</taxon>
        <taxon>Zoopagomycota</taxon>
        <taxon>Kickxellomycotina</taxon>
        <taxon>Kickxellomycetes</taxon>
        <taxon>Kickxellales</taxon>
        <taxon>Kickxellaceae</taxon>
        <taxon>Kickxella</taxon>
    </lineage>
</organism>
<gene>
    <name evidence="1" type="ORF">LPJ66_005031</name>
</gene>
<dbReference type="EMBL" id="JANBPG010000659">
    <property type="protein sequence ID" value="KAJ1894698.1"/>
    <property type="molecule type" value="Genomic_DNA"/>
</dbReference>
<dbReference type="Proteomes" id="UP001150581">
    <property type="component" value="Unassembled WGS sequence"/>
</dbReference>
<name>A0ACC1IN35_9FUNG</name>
<sequence>MARLSAEQALYRLKENGTFDALRQELQHAFSNSTRGQEFVSKARDMLQWTSDERGYTRTSDKTQYLERRLLEQLEQHGTLERLGTDARTFWLTAERHPRLQAKIKQAFAQPEPSLPMPSTVVSRPLEIDPPRIPSQGAGQPPRSHSFYRRGDAVAAFVATCDPLCHDASYICLLAEIAACDAQRNAYTVRDADADGARQSMWVTHWDQLMTLKRPYEYTYRVGDQVYALYRDDSAAHTQVTTEFFPARVACVGPISLAVRYDSGELAHVYYDEVFAAGRVGFLRRKSEERRRAEGPAGGMVEVQAKLVPSFTGFWPREQSPALGKHGRKVRYRQIPPMLMPVEPLLRPLAAKDPEPTQSSDMDLASSPDPEPEQEHETELKLEHKAELRLEHKAQPKLEPEPASTIAAATVPQDLPKLEPTRNNSASSPPPHPALVPAPLPVPVPVPAPAPAPAPIHVSVSVPVSVPVPVPVPVPSPPKQSSSDEEGEIDAGGNGEEEEGEYKLTLAQPVRPPPTSPLAPTAPHSRHPVSARDHYRPPQRSPSRSRYRASSYWDREASPRRQLQQQRPDEGVSWRDHRGRGGHRDDDYRYNRSPQQQQQSQSRFRERRRGSRSRSKSRSPSRNRRPPHQSYDYRGPR</sequence>
<proteinExistence type="predicted"/>
<comment type="caution">
    <text evidence="1">The sequence shown here is derived from an EMBL/GenBank/DDBJ whole genome shotgun (WGS) entry which is preliminary data.</text>
</comment>
<keyword evidence="2" id="KW-1185">Reference proteome</keyword>
<reference evidence="1" key="1">
    <citation type="submission" date="2022-07" db="EMBL/GenBank/DDBJ databases">
        <title>Phylogenomic reconstructions and comparative analyses of Kickxellomycotina fungi.</title>
        <authorList>
            <person name="Reynolds N.K."/>
            <person name="Stajich J.E."/>
            <person name="Barry K."/>
            <person name="Grigoriev I.V."/>
            <person name="Crous P."/>
            <person name="Smith M.E."/>
        </authorList>
    </citation>
    <scope>NUCLEOTIDE SEQUENCE</scope>
    <source>
        <strain evidence="1">Benny 63K</strain>
    </source>
</reference>